<evidence type="ECO:0000256" key="5">
    <source>
        <dbReference type="ARBA" id="ARBA00023239"/>
    </source>
</evidence>
<keyword evidence="3" id="KW-0479">Metal-binding</keyword>
<dbReference type="NCBIfam" id="TIGR02317">
    <property type="entry name" value="prpB"/>
    <property type="match status" value="1"/>
</dbReference>
<dbReference type="PROSITE" id="PS00161">
    <property type="entry name" value="ISOCITRATE_LYASE"/>
    <property type="match status" value="1"/>
</dbReference>
<evidence type="ECO:0000256" key="3">
    <source>
        <dbReference type="ARBA" id="ARBA00022723"/>
    </source>
</evidence>
<comment type="cofactor">
    <cofactor evidence="1">
        <name>Mg(2+)</name>
        <dbReference type="ChEBI" id="CHEBI:18420"/>
    </cofactor>
</comment>
<evidence type="ECO:0000256" key="2">
    <source>
        <dbReference type="ARBA" id="ARBA00009282"/>
    </source>
</evidence>
<evidence type="ECO:0000313" key="6">
    <source>
        <dbReference type="EMBL" id="VAX32774.1"/>
    </source>
</evidence>
<name>A0A3B1D9H6_9ZZZZ</name>
<dbReference type="CDD" id="cd00377">
    <property type="entry name" value="ICL_PEPM"/>
    <property type="match status" value="1"/>
</dbReference>
<evidence type="ECO:0000256" key="4">
    <source>
        <dbReference type="ARBA" id="ARBA00022842"/>
    </source>
</evidence>
<dbReference type="InterPro" id="IPR012695">
    <property type="entry name" value="PrpB"/>
</dbReference>
<dbReference type="Pfam" id="PF13714">
    <property type="entry name" value="PEP_mutase"/>
    <property type="match status" value="1"/>
</dbReference>
<keyword evidence="5 6" id="KW-0456">Lyase</keyword>
<gene>
    <name evidence="6" type="ORF">MNBD_NITROSPIRAE01-1565</name>
</gene>
<dbReference type="EMBL" id="UOGF01000096">
    <property type="protein sequence ID" value="VAX32774.1"/>
    <property type="molecule type" value="Genomic_DNA"/>
</dbReference>
<dbReference type="InterPro" id="IPR039556">
    <property type="entry name" value="ICL/PEPM"/>
</dbReference>
<dbReference type="GO" id="GO:0046872">
    <property type="term" value="F:metal ion binding"/>
    <property type="evidence" value="ECO:0007669"/>
    <property type="project" value="UniProtKB-KW"/>
</dbReference>
<reference evidence="6" key="1">
    <citation type="submission" date="2018-06" db="EMBL/GenBank/DDBJ databases">
        <authorList>
            <person name="Zhirakovskaya E."/>
        </authorList>
    </citation>
    <scope>NUCLEOTIDE SEQUENCE</scope>
</reference>
<protein>
    <submittedName>
        <fullName evidence="6">Methylisocitrate lyase</fullName>
        <ecNumber evidence="6">4.1.3.30</ecNumber>
    </submittedName>
</protein>
<dbReference type="EC" id="4.1.3.30" evidence="6"/>
<dbReference type="FunFam" id="3.20.20.60:FF:000009">
    <property type="entry name" value="2-methylisocitrate lyase"/>
    <property type="match status" value="1"/>
</dbReference>
<dbReference type="PANTHER" id="PTHR42905:SF5">
    <property type="entry name" value="CARBOXYVINYL-CARBOXYPHOSPHONATE PHOSPHORYLMUTASE, CHLOROPLASTIC"/>
    <property type="match status" value="1"/>
</dbReference>
<proteinExistence type="inferred from homology"/>
<dbReference type="InterPro" id="IPR018523">
    <property type="entry name" value="Isocitrate_lyase_ph_CS"/>
</dbReference>
<comment type="similarity">
    <text evidence="2">Belongs to the isocitrate lyase/PEP mutase superfamily. Methylisocitrate lyase family.</text>
</comment>
<keyword evidence="4" id="KW-0460">Magnesium</keyword>
<evidence type="ECO:0000256" key="1">
    <source>
        <dbReference type="ARBA" id="ARBA00001946"/>
    </source>
</evidence>
<sequence length="290" mass="31243">MMGDSPGRQLRKLLKKKPILLPGAYNALSAQLIEAAGLQALYISGAGLANGVAGLPDIGLLSLTEVTAQVSYITGAVKIPAIADADTGYGEGLHFCRAVAAFEAAGVAGIQIEDQVFPKRCGHLLGKSLISAKAMSAKVAAAVETRSDSNFMIIARTDARGVSHFQDAVDRAKSYVDAGADMIFPEALQSAKEFEDFAKLIDVPLLANMTEFGVSPALSAEVLFEMGYRIVLFPMSLFRIAAKAMCKALIQIKKEGSTLNLLDQMQSRKDLYELLDYDVFERRDREMGEE</sequence>
<dbReference type="GO" id="GO:0046421">
    <property type="term" value="F:methylisocitrate lyase activity"/>
    <property type="evidence" value="ECO:0007669"/>
    <property type="project" value="UniProtKB-EC"/>
</dbReference>
<dbReference type="InterPro" id="IPR015813">
    <property type="entry name" value="Pyrv/PenolPyrv_kinase-like_dom"/>
</dbReference>
<dbReference type="AlphaFoldDB" id="A0A3B1D9H6"/>
<dbReference type="Gene3D" id="3.20.20.60">
    <property type="entry name" value="Phosphoenolpyruvate-binding domains"/>
    <property type="match status" value="1"/>
</dbReference>
<accession>A0A3B1D9H6</accession>
<dbReference type="SUPFAM" id="SSF51621">
    <property type="entry name" value="Phosphoenolpyruvate/pyruvate domain"/>
    <property type="match status" value="1"/>
</dbReference>
<dbReference type="InterPro" id="IPR040442">
    <property type="entry name" value="Pyrv_kinase-like_dom_sf"/>
</dbReference>
<dbReference type="GO" id="GO:0019629">
    <property type="term" value="P:propionate catabolic process, 2-methylcitrate cycle"/>
    <property type="evidence" value="ECO:0007669"/>
    <property type="project" value="InterPro"/>
</dbReference>
<dbReference type="PANTHER" id="PTHR42905">
    <property type="entry name" value="PHOSPHOENOLPYRUVATE CARBOXYLASE"/>
    <property type="match status" value="1"/>
</dbReference>
<organism evidence="6">
    <name type="scientific">hydrothermal vent metagenome</name>
    <dbReference type="NCBI Taxonomy" id="652676"/>
    <lineage>
        <taxon>unclassified sequences</taxon>
        <taxon>metagenomes</taxon>
        <taxon>ecological metagenomes</taxon>
    </lineage>
</organism>